<protein>
    <submittedName>
        <fullName evidence="3">Uncharacterized protein</fullName>
    </submittedName>
</protein>
<proteinExistence type="predicted"/>
<keyword evidence="2" id="KW-0732">Signal</keyword>
<evidence type="ECO:0000256" key="1">
    <source>
        <dbReference type="SAM" id="MobiDB-lite"/>
    </source>
</evidence>
<name>A0AAN0JJZ3_AMPQE</name>
<organism evidence="3 4">
    <name type="scientific">Amphimedon queenslandica</name>
    <name type="common">Sponge</name>
    <dbReference type="NCBI Taxonomy" id="400682"/>
    <lineage>
        <taxon>Eukaryota</taxon>
        <taxon>Metazoa</taxon>
        <taxon>Porifera</taxon>
        <taxon>Demospongiae</taxon>
        <taxon>Heteroscleromorpha</taxon>
        <taxon>Haplosclerida</taxon>
        <taxon>Niphatidae</taxon>
        <taxon>Amphimedon</taxon>
    </lineage>
</organism>
<feature type="region of interest" description="Disordered" evidence="1">
    <location>
        <begin position="192"/>
        <end position="230"/>
    </location>
</feature>
<feature type="chain" id="PRO_5042896292" evidence="2">
    <location>
        <begin position="23"/>
        <end position="230"/>
    </location>
</feature>
<reference evidence="4" key="1">
    <citation type="journal article" date="2010" name="Nature">
        <title>The Amphimedon queenslandica genome and the evolution of animal complexity.</title>
        <authorList>
            <person name="Srivastava M."/>
            <person name="Simakov O."/>
            <person name="Chapman J."/>
            <person name="Fahey B."/>
            <person name="Gauthier M.E."/>
            <person name="Mitros T."/>
            <person name="Richards G.S."/>
            <person name="Conaco C."/>
            <person name="Dacre M."/>
            <person name="Hellsten U."/>
            <person name="Larroux C."/>
            <person name="Putnam N.H."/>
            <person name="Stanke M."/>
            <person name="Adamska M."/>
            <person name="Darling A."/>
            <person name="Degnan S.M."/>
            <person name="Oakley T.H."/>
            <person name="Plachetzki D.C."/>
            <person name="Zhai Y."/>
            <person name="Adamski M."/>
            <person name="Calcino A."/>
            <person name="Cummins S.F."/>
            <person name="Goodstein D.M."/>
            <person name="Harris C."/>
            <person name="Jackson D.J."/>
            <person name="Leys S.P."/>
            <person name="Shu S."/>
            <person name="Woodcroft B.J."/>
            <person name="Vervoort M."/>
            <person name="Kosik K.S."/>
            <person name="Manning G."/>
            <person name="Degnan B.M."/>
            <person name="Rokhsar D.S."/>
        </authorList>
    </citation>
    <scope>NUCLEOTIDE SEQUENCE [LARGE SCALE GENOMIC DNA]</scope>
</reference>
<keyword evidence="4" id="KW-1185">Reference proteome</keyword>
<reference evidence="3" key="2">
    <citation type="submission" date="2024-06" db="UniProtKB">
        <authorList>
            <consortium name="EnsemblMetazoa"/>
        </authorList>
    </citation>
    <scope>IDENTIFICATION</scope>
</reference>
<evidence type="ECO:0000313" key="4">
    <source>
        <dbReference type="Proteomes" id="UP000007879"/>
    </source>
</evidence>
<feature type="compositionally biased region" description="Polar residues" evidence="1">
    <location>
        <begin position="220"/>
        <end position="230"/>
    </location>
</feature>
<dbReference type="EnsemblMetazoa" id="XM_020001444.1">
    <property type="protein sequence ID" value="XP_019857003.1"/>
    <property type="gene ID" value="LOC109585378"/>
</dbReference>
<evidence type="ECO:0000313" key="3">
    <source>
        <dbReference type="EnsemblMetazoa" id="XP_019857003.1"/>
    </source>
</evidence>
<dbReference type="Proteomes" id="UP000007879">
    <property type="component" value="Unassembled WGS sequence"/>
</dbReference>
<dbReference type="GeneID" id="109585378"/>
<evidence type="ECO:0000256" key="2">
    <source>
        <dbReference type="SAM" id="SignalP"/>
    </source>
</evidence>
<feature type="signal peptide" evidence="2">
    <location>
        <begin position="1"/>
        <end position="22"/>
    </location>
</feature>
<sequence>MAIKFLALFKIVIFYLDKPVLSPDDVYAIATCNGIQVEGQKDNDTVIMATVKDSLNHTVHRCNISSLPYLINYTVLPPDIDFNIEFVGVNPAGCKNLATYNVQDVLVSTEGNGSVSVQCVFVSGSTADGCDVVFTDTDQESSCNVSLLLNQEPTLVTLPAGNYTVTAYDNINGSLYGPVIQYPSSIEIQATSTTPPIEASEGTSITVSPTSSSASDITEPPTSTQFQILS</sequence>
<accession>A0AAN0JJZ3</accession>
<dbReference type="AlphaFoldDB" id="A0AAN0JJZ3"/>
<feature type="compositionally biased region" description="Low complexity" evidence="1">
    <location>
        <begin position="203"/>
        <end position="218"/>
    </location>
</feature>
<dbReference type="RefSeq" id="XP_019857003.1">
    <property type="nucleotide sequence ID" value="XM_020001444.1"/>
</dbReference>
<dbReference type="KEGG" id="aqu:109585378"/>